<dbReference type="OrthoDB" id="685384at2759"/>
<sequence>MESSKRAPPPAPDDDITAAAGGVVDGARLFPCLFCSKTFLKSQALGGHQNAHKKDRVAAATGSCWSNPYGTTSSYAAALELDALAVASGGALITAADTSRGLLLPPYCVGGARGGPSRDTYMDAAAAAAALRQGWSLSAAALHGGGTELNWRRGTQAAAAAARTSGGGGSEEPDLELRL</sequence>
<protein>
    <recommendedName>
        <fullName evidence="3">C2H2-type domain-containing protein</fullName>
    </recommendedName>
</protein>
<dbReference type="InterPro" id="IPR036236">
    <property type="entry name" value="Znf_C2H2_sf"/>
</dbReference>
<reference evidence="4" key="1">
    <citation type="submission" date="2020-07" db="EMBL/GenBank/DDBJ databases">
        <title>Genome sequence and genetic diversity analysis of an under-domesticated orphan crop, white fonio (Digitaria exilis).</title>
        <authorList>
            <person name="Bennetzen J.L."/>
            <person name="Chen S."/>
            <person name="Ma X."/>
            <person name="Wang X."/>
            <person name="Yssel A.E.J."/>
            <person name="Chaluvadi S.R."/>
            <person name="Johnson M."/>
            <person name="Gangashetty P."/>
            <person name="Hamidou F."/>
            <person name="Sanogo M.D."/>
            <person name="Zwaenepoel A."/>
            <person name="Wallace J."/>
            <person name="Van De Peer Y."/>
            <person name="Van Deynze A."/>
        </authorList>
    </citation>
    <scope>NUCLEOTIDE SEQUENCE</scope>
    <source>
        <tissue evidence="4">Leaves</tissue>
    </source>
</reference>
<dbReference type="GO" id="GO:0008270">
    <property type="term" value="F:zinc ion binding"/>
    <property type="evidence" value="ECO:0007669"/>
    <property type="project" value="UniProtKB-KW"/>
</dbReference>
<dbReference type="Gramene" id="Dexi2A01G0003240.1">
    <property type="protein sequence ID" value="Dexi2A01G0003240.1:cds"/>
    <property type="gene ID" value="Dexi2A01G0003240"/>
</dbReference>
<dbReference type="Gramene" id="Dexi2B01G0003060.1">
    <property type="protein sequence ID" value="Dexi2B01G0003060.1:cds"/>
    <property type="gene ID" value="Dexi2B01G0003060"/>
</dbReference>
<dbReference type="InterPro" id="IPR013087">
    <property type="entry name" value="Znf_C2H2_type"/>
</dbReference>
<dbReference type="Proteomes" id="UP000636709">
    <property type="component" value="Unassembled WGS sequence"/>
</dbReference>
<accession>A0A835FAF6</accession>
<dbReference type="PROSITE" id="PS50157">
    <property type="entry name" value="ZINC_FINGER_C2H2_2"/>
    <property type="match status" value="1"/>
</dbReference>
<keyword evidence="5" id="KW-1185">Reference proteome</keyword>
<dbReference type="PANTHER" id="PTHR45730">
    <property type="entry name" value="ZINC FINGER PROTEIN JAGGED"/>
    <property type="match status" value="1"/>
</dbReference>
<feature type="domain" description="C2H2-type" evidence="3">
    <location>
        <begin position="30"/>
        <end position="57"/>
    </location>
</feature>
<name>A0A835FAF6_9POAL</name>
<evidence type="ECO:0000313" key="4">
    <source>
        <dbReference type="EMBL" id="KAF8732258.1"/>
    </source>
</evidence>
<comment type="caution">
    <text evidence="4">The sequence shown here is derived from an EMBL/GenBank/DDBJ whole genome shotgun (WGS) entry which is preliminary data.</text>
</comment>
<dbReference type="AlphaFoldDB" id="A0A835FAF6"/>
<feature type="region of interest" description="Disordered" evidence="2">
    <location>
        <begin position="155"/>
        <end position="179"/>
    </location>
</feature>
<proteinExistence type="predicted"/>
<keyword evidence="1" id="KW-0862">Zinc</keyword>
<keyword evidence="1" id="KW-0863">Zinc-finger</keyword>
<dbReference type="PANTHER" id="PTHR45730:SF101">
    <property type="entry name" value="C2H2-TYPE DOMAIN-CONTAINING PROTEIN"/>
    <property type="match status" value="1"/>
</dbReference>
<organism evidence="4 5">
    <name type="scientific">Digitaria exilis</name>
    <dbReference type="NCBI Taxonomy" id="1010633"/>
    <lineage>
        <taxon>Eukaryota</taxon>
        <taxon>Viridiplantae</taxon>
        <taxon>Streptophyta</taxon>
        <taxon>Embryophyta</taxon>
        <taxon>Tracheophyta</taxon>
        <taxon>Spermatophyta</taxon>
        <taxon>Magnoliopsida</taxon>
        <taxon>Liliopsida</taxon>
        <taxon>Poales</taxon>
        <taxon>Poaceae</taxon>
        <taxon>PACMAD clade</taxon>
        <taxon>Panicoideae</taxon>
        <taxon>Panicodae</taxon>
        <taxon>Paniceae</taxon>
        <taxon>Anthephorinae</taxon>
        <taxon>Digitaria</taxon>
    </lineage>
</organism>
<dbReference type="PROSITE" id="PS00028">
    <property type="entry name" value="ZINC_FINGER_C2H2_1"/>
    <property type="match status" value="1"/>
</dbReference>
<dbReference type="InterPro" id="IPR045320">
    <property type="entry name" value="JAGGED/SL1-like"/>
</dbReference>
<evidence type="ECO:0000256" key="1">
    <source>
        <dbReference type="PROSITE-ProRule" id="PRU00042"/>
    </source>
</evidence>
<dbReference type="SUPFAM" id="SSF57667">
    <property type="entry name" value="beta-beta-alpha zinc fingers"/>
    <property type="match status" value="1"/>
</dbReference>
<evidence type="ECO:0000313" key="5">
    <source>
        <dbReference type="Proteomes" id="UP000636709"/>
    </source>
</evidence>
<gene>
    <name evidence="4" type="ORF">HU200_016237</name>
</gene>
<evidence type="ECO:0000256" key="2">
    <source>
        <dbReference type="SAM" id="MobiDB-lite"/>
    </source>
</evidence>
<feature type="compositionally biased region" description="Low complexity" evidence="2">
    <location>
        <begin position="155"/>
        <end position="164"/>
    </location>
</feature>
<dbReference type="GO" id="GO:0003700">
    <property type="term" value="F:DNA-binding transcription factor activity"/>
    <property type="evidence" value="ECO:0007669"/>
    <property type="project" value="InterPro"/>
</dbReference>
<evidence type="ECO:0000259" key="3">
    <source>
        <dbReference type="PROSITE" id="PS50157"/>
    </source>
</evidence>
<keyword evidence="1" id="KW-0479">Metal-binding</keyword>
<dbReference type="EMBL" id="JACEFO010001605">
    <property type="protein sequence ID" value="KAF8732258.1"/>
    <property type="molecule type" value="Genomic_DNA"/>
</dbReference>